<feature type="transmembrane region" description="Helical" evidence="10">
    <location>
        <begin position="85"/>
        <end position="104"/>
    </location>
</feature>
<dbReference type="OrthoDB" id="5148600at2"/>
<comment type="similarity">
    <text evidence="7 10">Belongs to the fluoride channel Fluc/FEX (TC 1.A.43) family.</text>
</comment>
<keyword evidence="10" id="KW-0479">Metal-binding</keyword>
<keyword evidence="12" id="KW-1185">Reference proteome</keyword>
<evidence type="ECO:0000256" key="4">
    <source>
        <dbReference type="ARBA" id="ARBA00022989"/>
    </source>
</evidence>
<dbReference type="Pfam" id="PF02537">
    <property type="entry name" value="CRCB"/>
    <property type="match status" value="1"/>
</dbReference>
<keyword evidence="4 10" id="KW-1133">Transmembrane helix</keyword>
<feature type="transmembrane region" description="Helical" evidence="10">
    <location>
        <begin position="55"/>
        <end position="73"/>
    </location>
</feature>
<keyword evidence="10" id="KW-0915">Sodium</keyword>
<comment type="catalytic activity">
    <reaction evidence="8">
        <text>fluoride(in) = fluoride(out)</text>
        <dbReference type="Rhea" id="RHEA:76159"/>
        <dbReference type="ChEBI" id="CHEBI:17051"/>
    </reaction>
    <physiologicalReaction direction="left-to-right" evidence="8">
        <dbReference type="Rhea" id="RHEA:76160"/>
    </physiologicalReaction>
</comment>
<evidence type="ECO:0000313" key="12">
    <source>
        <dbReference type="Proteomes" id="UP000267128"/>
    </source>
</evidence>
<keyword evidence="6 10" id="KW-0407">Ion channel</keyword>
<protein>
    <recommendedName>
        <fullName evidence="10">Fluoride-specific ion channel FluC</fullName>
    </recommendedName>
</protein>
<evidence type="ECO:0000256" key="7">
    <source>
        <dbReference type="ARBA" id="ARBA00035120"/>
    </source>
</evidence>
<dbReference type="PANTHER" id="PTHR28259">
    <property type="entry name" value="FLUORIDE EXPORT PROTEIN 1-RELATED"/>
    <property type="match status" value="1"/>
</dbReference>
<dbReference type="RefSeq" id="WP_123229135.1">
    <property type="nucleotide sequence ID" value="NZ_RJSE01000009.1"/>
</dbReference>
<feature type="binding site" evidence="10">
    <location>
        <position position="65"/>
    </location>
    <ligand>
        <name>Na(+)</name>
        <dbReference type="ChEBI" id="CHEBI:29101"/>
        <note>structural</note>
    </ligand>
</feature>
<evidence type="ECO:0000313" key="11">
    <source>
        <dbReference type="EMBL" id="RNL60383.1"/>
    </source>
</evidence>
<dbReference type="GO" id="GO:0140114">
    <property type="term" value="P:cellular detoxification of fluoride"/>
    <property type="evidence" value="ECO:0007669"/>
    <property type="project" value="UniProtKB-UniRule"/>
</dbReference>
<evidence type="ECO:0000256" key="9">
    <source>
        <dbReference type="ARBA" id="ARBA00049940"/>
    </source>
</evidence>
<feature type="transmembrane region" description="Helical" evidence="10">
    <location>
        <begin position="30"/>
        <end position="48"/>
    </location>
</feature>
<keyword evidence="10" id="KW-0406">Ion transport</keyword>
<dbReference type="GO" id="GO:0005886">
    <property type="term" value="C:plasma membrane"/>
    <property type="evidence" value="ECO:0007669"/>
    <property type="project" value="UniProtKB-SubCell"/>
</dbReference>
<comment type="activity regulation">
    <text evidence="10">Na(+) is not transported, but it plays an essential structural role and its presence is essential for fluoride channel function.</text>
</comment>
<organism evidence="11 12">
    <name type="scientific">Nocardioides marmoriginsengisoli</name>
    <dbReference type="NCBI Taxonomy" id="661483"/>
    <lineage>
        <taxon>Bacteria</taxon>
        <taxon>Bacillati</taxon>
        <taxon>Actinomycetota</taxon>
        <taxon>Actinomycetes</taxon>
        <taxon>Propionibacteriales</taxon>
        <taxon>Nocardioidaceae</taxon>
        <taxon>Nocardioides</taxon>
    </lineage>
</organism>
<accession>A0A3N0CBN0</accession>
<proteinExistence type="inferred from homology"/>
<dbReference type="EMBL" id="RJSE01000009">
    <property type="protein sequence ID" value="RNL60383.1"/>
    <property type="molecule type" value="Genomic_DNA"/>
</dbReference>
<keyword evidence="2 10" id="KW-1003">Cell membrane</keyword>
<dbReference type="HAMAP" id="MF_00454">
    <property type="entry name" value="FluC"/>
    <property type="match status" value="1"/>
</dbReference>
<keyword evidence="10" id="KW-0813">Transport</keyword>
<evidence type="ECO:0000256" key="8">
    <source>
        <dbReference type="ARBA" id="ARBA00035585"/>
    </source>
</evidence>
<dbReference type="GO" id="GO:0046872">
    <property type="term" value="F:metal ion binding"/>
    <property type="evidence" value="ECO:0007669"/>
    <property type="project" value="UniProtKB-KW"/>
</dbReference>
<name>A0A3N0CBN0_9ACTN</name>
<evidence type="ECO:0000256" key="1">
    <source>
        <dbReference type="ARBA" id="ARBA00004651"/>
    </source>
</evidence>
<evidence type="ECO:0000256" key="10">
    <source>
        <dbReference type="HAMAP-Rule" id="MF_00454"/>
    </source>
</evidence>
<reference evidence="11 12" key="1">
    <citation type="submission" date="2018-11" db="EMBL/GenBank/DDBJ databases">
        <authorList>
            <person name="Li F."/>
        </authorList>
    </citation>
    <scope>NUCLEOTIDE SEQUENCE [LARGE SCALE GENOMIC DNA]</scope>
    <source>
        <strain evidence="11 12">Gsoil 097</strain>
    </source>
</reference>
<gene>
    <name evidence="10" type="primary">fluC</name>
    <name evidence="10" type="synonym">crcB</name>
    <name evidence="11" type="ORF">EFK50_18745</name>
</gene>
<keyword evidence="5 10" id="KW-0472">Membrane</keyword>
<comment type="function">
    <text evidence="9 10">Fluoride-specific ion channel. Important for reducing fluoride concentration in the cell, thus reducing its toxicity.</text>
</comment>
<evidence type="ECO:0000256" key="3">
    <source>
        <dbReference type="ARBA" id="ARBA00022692"/>
    </source>
</evidence>
<dbReference type="PANTHER" id="PTHR28259:SF1">
    <property type="entry name" value="FLUORIDE EXPORT PROTEIN 1-RELATED"/>
    <property type="match status" value="1"/>
</dbReference>
<evidence type="ECO:0000256" key="2">
    <source>
        <dbReference type="ARBA" id="ARBA00022475"/>
    </source>
</evidence>
<dbReference type="AlphaFoldDB" id="A0A3N0CBN0"/>
<dbReference type="Proteomes" id="UP000267128">
    <property type="component" value="Unassembled WGS sequence"/>
</dbReference>
<evidence type="ECO:0000256" key="6">
    <source>
        <dbReference type="ARBA" id="ARBA00023303"/>
    </source>
</evidence>
<dbReference type="InterPro" id="IPR003691">
    <property type="entry name" value="FluC"/>
</dbReference>
<comment type="caution">
    <text evidence="11">The sequence shown here is derived from an EMBL/GenBank/DDBJ whole genome shotgun (WGS) entry which is preliminary data.</text>
</comment>
<comment type="subcellular location">
    <subcellularLocation>
        <location evidence="1 10">Cell membrane</location>
        <topology evidence="1 10">Multi-pass membrane protein</topology>
    </subcellularLocation>
</comment>
<feature type="binding site" evidence="10">
    <location>
        <position position="68"/>
    </location>
    <ligand>
        <name>Na(+)</name>
        <dbReference type="ChEBI" id="CHEBI:29101"/>
        <note>structural</note>
    </ligand>
</feature>
<keyword evidence="3 10" id="KW-0812">Transmembrane</keyword>
<evidence type="ECO:0000256" key="5">
    <source>
        <dbReference type="ARBA" id="ARBA00023136"/>
    </source>
</evidence>
<dbReference type="GO" id="GO:0062054">
    <property type="term" value="F:fluoride channel activity"/>
    <property type="evidence" value="ECO:0007669"/>
    <property type="project" value="UniProtKB-UniRule"/>
</dbReference>
<sequence>MTALLVALGAAVGAPLRLLAARYLDHRGRAGTLAVNLLGSALLGWLVGHGVDGRPMALLGTGFCGAFTTYSAVAVQSVNRGGWRGFGYAVGTVLGCLAAAWAGYRIGT</sequence>